<feature type="domain" description="Radical SAM core" evidence="15">
    <location>
        <begin position="101"/>
        <end position="337"/>
    </location>
</feature>
<proteinExistence type="inferred from homology"/>
<dbReference type="InterPro" id="IPR004383">
    <property type="entry name" value="rRNA_lsu_MTrfase_RlmN/Cfr"/>
</dbReference>
<dbReference type="InterPro" id="IPR058240">
    <property type="entry name" value="rSAM_sf"/>
</dbReference>
<comment type="cofactor">
    <cofactor evidence="14">
        <name>[4Fe-4S] cluster</name>
        <dbReference type="ChEBI" id="CHEBI:49883"/>
    </cofactor>
    <text evidence="14">Binds 1 [4Fe-4S] cluster. The cluster is coordinated with 3 cysteines and an exchangeable S-adenosyl-L-methionine.</text>
</comment>
<evidence type="ECO:0000256" key="1">
    <source>
        <dbReference type="ARBA" id="ARBA00004496"/>
    </source>
</evidence>
<dbReference type="GO" id="GO:0002935">
    <property type="term" value="F:tRNA (adenine(37)-C2)-methyltransferase activity"/>
    <property type="evidence" value="ECO:0007669"/>
    <property type="project" value="UniProtKB-UniRule"/>
</dbReference>
<evidence type="ECO:0000256" key="11">
    <source>
        <dbReference type="ARBA" id="ARBA00023004"/>
    </source>
</evidence>
<evidence type="ECO:0000256" key="5">
    <source>
        <dbReference type="ARBA" id="ARBA00022552"/>
    </source>
</evidence>
<evidence type="ECO:0000313" key="17">
    <source>
        <dbReference type="Proteomes" id="UP000293874"/>
    </source>
</evidence>
<dbReference type="NCBIfam" id="TIGR00048">
    <property type="entry name" value="rRNA_mod_RlmN"/>
    <property type="match status" value="1"/>
</dbReference>
<dbReference type="Gene3D" id="3.20.20.70">
    <property type="entry name" value="Aldolase class I"/>
    <property type="match status" value="1"/>
</dbReference>
<dbReference type="GO" id="GO:0005737">
    <property type="term" value="C:cytoplasm"/>
    <property type="evidence" value="ECO:0007669"/>
    <property type="project" value="UniProtKB-SubCell"/>
</dbReference>
<dbReference type="InterPro" id="IPR007197">
    <property type="entry name" value="rSAM"/>
</dbReference>
<dbReference type="PANTHER" id="PTHR30544">
    <property type="entry name" value="23S RRNA METHYLTRANSFERASE"/>
    <property type="match status" value="1"/>
</dbReference>
<dbReference type="PROSITE" id="PS51918">
    <property type="entry name" value="RADICAL_SAM"/>
    <property type="match status" value="1"/>
</dbReference>
<feature type="active site" description="S-methylcysteine intermediate" evidence="14">
    <location>
        <position position="342"/>
    </location>
</feature>
<keyword evidence="7 14" id="KW-0808">Transferase</keyword>
<dbReference type="InterPro" id="IPR048641">
    <property type="entry name" value="RlmN_N"/>
</dbReference>
<dbReference type="Gene3D" id="1.10.150.530">
    <property type="match status" value="1"/>
</dbReference>
<dbReference type="FunFam" id="3.20.20.70:FF:000014">
    <property type="entry name" value="Probable dual-specificity RNA methyltransferase RlmN"/>
    <property type="match status" value="1"/>
</dbReference>
<protein>
    <recommendedName>
        <fullName evidence="14">Probable dual-specificity RNA methyltransferase RlmN</fullName>
        <ecNumber evidence="14">2.1.1.192</ecNumber>
    </recommendedName>
    <alternativeName>
        <fullName evidence="14">23S rRNA (adenine(2503)-C(2))-methyltransferase</fullName>
    </alternativeName>
    <alternativeName>
        <fullName evidence="14">23S rRNA m2A2503 methyltransferase</fullName>
    </alternativeName>
    <alternativeName>
        <fullName evidence="14">Ribosomal RNA large subunit methyltransferase N</fullName>
    </alternativeName>
    <alternativeName>
        <fullName evidence="14">tRNA (adenine(37)-C(2))-methyltransferase</fullName>
    </alternativeName>
    <alternativeName>
        <fullName evidence="14">tRNA m2A37 methyltransferase</fullName>
    </alternativeName>
</protein>
<keyword evidence="3 14" id="KW-0004">4Fe-4S</keyword>
<keyword evidence="6 14" id="KW-0489">Methyltransferase</keyword>
<dbReference type="Pfam" id="PF21016">
    <property type="entry name" value="RlmN_N"/>
    <property type="match status" value="1"/>
</dbReference>
<dbReference type="OrthoDB" id="9793973at2"/>
<dbReference type="InterPro" id="IPR027492">
    <property type="entry name" value="RNA_MTrfase_RlmN"/>
</dbReference>
<dbReference type="PANTHER" id="PTHR30544:SF5">
    <property type="entry name" value="RADICAL SAM CORE DOMAIN-CONTAINING PROTEIN"/>
    <property type="match status" value="1"/>
</dbReference>
<comment type="subcellular location">
    <subcellularLocation>
        <location evidence="1 14">Cytoplasm</location>
    </subcellularLocation>
</comment>
<evidence type="ECO:0000256" key="7">
    <source>
        <dbReference type="ARBA" id="ARBA00022679"/>
    </source>
</evidence>
<keyword evidence="5 14" id="KW-0698">rRNA processing</keyword>
<feature type="binding site" evidence="14">
    <location>
        <position position="122"/>
    </location>
    <ligand>
        <name>[4Fe-4S] cluster</name>
        <dbReference type="ChEBI" id="CHEBI:49883"/>
        <note>4Fe-4S-S-AdoMet</note>
    </ligand>
</feature>
<keyword evidence="13 14" id="KW-1015">Disulfide bond</keyword>
<gene>
    <name evidence="14" type="primary">rlmN</name>
    <name evidence="16" type="ORF">EV199_4453</name>
</gene>
<dbReference type="EC" id="2.1.1.192" evidence="14"/>
<sequence length="353" mass="40186">MANTGKKNIRHLSLSELETYFEELGEKKFRTRQVYEWIWQKHAHSFEAMTNLSKELRQKLADNFSLPALGVGATQYSADGTVKSRFKTVDGHAVEGVLIPTDERKTACVSSQIGCSLSCKFCATGYMERKRNLDYDEIYDEVVLINQQSERVYNKKLTNIVFMGMGEPLLNYKNVLKAIEKITDPNGGLAMSPRRITVSTAGVAKMIRQLGEDQVRFKLALSLHAANDQKRNEIMPINETNNLKALIDAMNFFYKATGNEITFEYILFKDFNDSLKDADELIRIYRQVPADLVNIIEYNPIDKAAFMKPDENAVQAFMQYLEKHRVNARLRRSRGKDIDAACGQLANKEVQVG</sequence>
<evidence type="ECO:0000313" key="16">
    <source>
        <dbReference type="EMBL" id="RZS72532.1"/>
    </source>
</evidence>
<evidence type="ECO:0000256" key="14">
    <source>
        <dbReference type="HAMAP-Rule" id="MF_01849"/>
    </source>
</evidence>
<keyword evidence="8 14" id="KW-0949">S-adenosyl-L-methionine</keyword>
<comment type="catalytic activity">
    <reaction evidence="14">
        <text>adenosine(2503) in 23S rRNA + 2 reduced [2Fe-2S]-[ferredoxin] + 2 S-adenosyl-L-methionine = 2-methyladenosine(2503) in 23S rRNA + 5'-deoxyadenosine + L-methionine + 2 oxidized [2Fe-2S]-[ferredoxin] + S-adenosyl-L-homocysteine</text>
        <dbReference type="Rhea" id="RHEA:42916"/>
        <dbReference type="Rhea" id="RHEA-COMP:10000"/>
        <dbReference type="Rhea" id="RHEA-COMP:10001"/>
        <dbReference type="Rhea" id="RHEA-COMP:10152"/>
        <dbReference type="Rhea" id="RHEA-COMP:10282"/>
        <dbReference type="ChEBI" id="CHEBI:17319"/>
        <dbReference type="ChEBI" id="CHEBI:33737"/>
        <dbReference type="ChEBI" id="CHEBI:33738"/>
        <dbReference type="ChEBI" id="CHEBI:57844"/>
        <dbReference type="ChEBI" id="CHEBI:57856"/>
        <dbReference type="ChEBI" id="CHEBI:59789"/>
        <dbReference type="ChEBI" id="CHEBI:74411"/>
        <dbReference type="ChEBI" id="CHEBI:74497"/>
        <dbReference type="EC" id="2.1.1.192"/>
    </reaction>
</comment>
<evidence type="ECO:0000256" key="12">
    <source>
        <dbReference type="ARBA" id="ARBA00023014"/>
    </source>
</evidence>
<evidence type="ECO:0000256" key="3">
    <source>
        <dbReference type="ARBA" id="ARBA00022485"/>
    </source>
</evidence>
<organism evidence="16 17">
    <name type="scientific">Pseudobacter ginsenosidimutans</name>
    <dbReference type="NCBI Taxonomy" id="661488"/>
    <lineage>
        <taxon>Bacteria</taxon>
        <taxon>Pseudomonadati</taxon>
        <taxon>Bacteroidota</taxon>
        <taxon>Chitinophagia</taxon>
        <taxon>Chitinophagales</taxon>
        <taxon>Chitinophagaceae</taxon>
        <taxon>Pseudobacter</taxon>
    </lineage>
</organism>
<keyword evidence="10 14" id="KW-0479">Metal-binding</keyword>
<comment type="function">
    <text evidence="14">Specifically methylates position 2 of adenine 2503 in 23S rRNA and position 2 of adenine 37 in tRNAs.</text>
</comment>
<feature type="binding site" evidence="14">
    <location>
        <position position="299"/>
    </location>
    <ligand>
        <name>S-adenosyl-L-methionine</name>
        <dbReference type="ChEBI" id="CHEBI:59789"/>
    </ligand>
</feature>
<accession>A0A4Q7MUG4</accession>
<evidence type="ECO:0000256" key="6">
    <source>
        <dbReference type="ARBA" id="ARBA00022603"/>
    </source>
</evidence>
<evidence type="ECO:0000256" key="8">
    <source>
        <dbReference type="ARBA" id="ARBA00022691"/>
    </source>
</evidence>
<reference evidence="16 17" key="1">
    <citation type="submission" date="2019-02" db="EMBL/GenBank/DDBJ databases">
        <title>Genomic Encyclopedia of Type Strains, Phase IV (KMG-IV): sequencing the most valuable type-strain genomes for metagenomic binning, comparative biology and taxonomic classification.</title>
        <authorList>
            <person name="Goeker M."/>
        </authorList>
    </citation>
    <scope>NUCLEOTIDE SEQUENCE [LARGE SCALE GENOMIC DNA]</scope>
    <source>
        <strain evidence="16 17">DSM 18116</strain>
    </source>
</reference>
<dbReference type="Pfam" id="PF04055">
    <property type="entry name" value="Radical_SAM"/>
    <property type="match status" value="1"/>
</dbReference>
<dbReference type="GO" id="GO:0070040">
    <property type="term" value="F:rRNA (adenine(2503)-C2-)-methyltransferase activity"/>
    <property type="evidence" value="ECO:0007669"/>
    <property type="project" value="UniProtKB-UniRule"/>
</dbReference>
<dbReference type="Proteomes" id="UP000293874">
    <property type="component" value="Unassembled WGS sequence"/>
</dbReference>
<keyword evidence="11 14" id="KW-0408">Iron</keyword>
<dbReference type="SFLD" id="SFLDS00029">
    <property type="entry name" value="Radical_SAM"/>
    <property type="match status" value="1"/>
</dbReference>
<evidence type="ECO:0000256" key="13">
    <source>
        <dbReference type="ARBA" id="ARBA00023157"/>
    </source>
</evidence>
<feature type="binding site" evidence="14">
    <location>
        <position position="199"/>
    </location>
    <ligand>
        <name>S-adenosyl-L-methionine</name>
        <dbReference type="ChEBI" id="CHEBI:59789"/>
    </ligand>
</feature>
<dbReference type="CDD" id="cd01335">
    <property type="entry name" value="Radical_SAM"/>
    <property type="match status" value="1"/>
</dbReference>
<name>A0A4Q7MUG4_9BACT</name>
<dbReference type="HAMAP" id="MF_01849">
    <property type="entry name" value="RNA_methyltr_RlmN"/>
    <property type="match status" value="1"/>
</dbReference>
<dbReference type="EMBL" id="SGXA01000002">
    <property type="protein sequence ID" value="RZS72532.1"/>
    <property type="molecule type" value="Genomic_DNA"/>
</dbReference>
<keyword evidence="9 14" id="KW-0819">tRNA processing</keyword>
<evidence type="ECO:0000256" key="4">
    <source>
        <dbReference type="ARBA" id="ARBA00022490"/>
    </source>
</evidence>
<dbReference type="InterPro" id="IPR006638">
    <property type="entry name" value="Elp3/MiaA/NifB-like_rSAM"/>
</dbReference>
<feature type="binding site" evidence="14">
    <location>
        <position position="119"/>
    </location>
    <ligand>
        <name>[4Fe-4S] cluster</name>
        <dbReference type="ChEBI" id="CHEBI:49883"/>
        <note>4Fe-4S-S-AdoMet</note>
    </ligand>
</feature>
<comment type="similarity">
    <text evidence="2 14">Belongs to the radical SAM superfamily. RlmN family.</text>
</comment>
<evidence type="ECO:0000256" key="2">
    <source>
        <dbReference type="ARBA" id="ARBA00007544"/>
    </source>
</evidence>
<dbReference type="SUPFAM" id="SSF102114">
    <property type="entry name" value="Radical SAM enzymes"/>
    <property type="match status" value="1"/>
</dbReference>
<dbReference type="GO" id="GO:0070475">
    <property type="term" value="P:rRNA base methylation"/>
    <property type="evidence" value="ECO:0007669"/>
    <property type="project" value="UniProtKB-UniRule"/>
</dbReference>
<feature type="active site" description="Proton acceptor" evidence="14">
    <location>
        <position position="95"/>
    </location>
</feature>
<feature type="binding site" evidence="14">
    <location>
        <begin position="222"/>
        <end position="224"/>
    </location>
    <ligand>
        <name>S-adenosyl-L-methionine</name>
        <dbReference type="ChEBI" id="CHEBI:59789"/>
    </ligand>
</feature>
<evidence type="ECO:0000256" key="9">
    <source>
        <dbReference type="ARBA" id="ARBA00022694"/>
    </source>
</evidence>
<dbReference type="AlphaFoldDB" id="A0A4Q7MUG4"/>
<dbReference type="GO" id="GO:0046872">
    <property type="term" value="F:metal ion binding"/>
    <property type="evidence" value="ECO:0007669"/>
    <property type="project" value="UniProtKB-KW"/>
</dbReference>
<dbReference type="GO" id="GO:0000049">
    <property type="term" value="F:tRNA binding"/>
    <property type="evidence" value="ECO:0007669"/>
    <property type="project" value="UniProtKB-UniRule"/>
</dbReference>
<dbReference type="SFLD" id="SFLDF00275">
    <property type="entry name" value="adenosine_C2_methyltransferase"/>
    <property type="match status" value="1"/>
</dbReference>
<dbReference type="InterPro" id="IPR013785">
    <property type="entry name" value="Aldolase_TIM"/>
</dbReference>
<comment type="caution">
    <text evidence="16">The sequence shown here is derived from an EMBL/GenBank/DDBJ whole genome shotgun (WGS) entry which is preliminary data.</text>
</comment>
<evidence type="ECO:0000259" key="15">
    <source>
        <dbReference type="PROSITE" id="PS51918"/>
    </source>
</evidence>
<keyword evidence="12 14" id="KW-0411">Iron-sulfur</keyword>
<comment type="miscellaneous">
    <text evidence="14">Reaction proceeds by a ping-pong mechanism involving intermediate methylation of a conserved cysteine residue.</text>
</comment>
<feature type="binding site" evidence="14">
    <location>
        <begin position="166"/>
        <end position="167"/>
    </location>
    <ligand>
        <name>S-adenosyl-L-methionine</name>
        <dbReference type="ChEBI" id="CHEBI:59789"/>
    </ligand>
</feature>
<dbReference type="GO" id="GO:0019843">
    <property type="term" value="F:rRNA binding"/>
    <property type="evidence" value="ECO:0007669"/>
    <property type="project" value="UniProtKB-UniRule"/>
</dbReference>
<dbReference type="SFLD" id="SFLDG01062">
    <property type="entry name" value="methyltransferase_(Class_A)"/>
    <property type="match status" value="1"/>
</dbReference>
<dbReference type="GO" id="GO:0051539">
    <property type="term" value="F:4 iron, 4 sulfur cluster binding"/>
    <property type="evidence" value="ECO:0007669"/>
    <property type="project" value="UniProtKB-UniRule"/>
</dbReference>
<dbReference type="RefSeq" id="WP_130542939.1">
    <property type="nucleotide sequence ID" value="NZ_CP042431.1"/>
</dbReference>
<keyword evidence="4 14" id="KW-0963">Cytoplasm</keyword>
<feature type="binding site" evidence="14">
    <location>
        <position position="115"/>
    </location>
    <ligand>
        <name>[4Fe-4S] cluster</name>
        <dbReference type="ChEBI" id="CHEBI:49883"/>
        <note>4Fe-4S-S-AdoMet</note>
    </ligand>
</feature>
<comment type="caution">
    <text evidence="14">Lacks conserved residue(s) required for the propagation of feature annotation.</text>
</comment>
<dbReference type="SMART" id="SM00729">
    <property type="entry name" value="Elp3"/>
    <property type="match status" value="1"/>
</dbReference>
<evidence type="ECO:0000256" key="10">
    <source>
        <dbReference type="ARBA" id="ARBA00022723"/>
    </source>
</evidence>
<dbReference type="GO" id="GO:0030488">
    <property type="term" value="P:tRNA methylation"/>
    <property type="evidence" value="ECO:0007669"/>
    <property type="project" value="UniProtKB-UniRule"/>
</dbReference>
<dbReference type="PIRSF" id="PIRSF006004">
    <property type="entry name" value="CHP00048"/>
    <property type="match status" value="1"/>
</dbReference>
<comment type="catalytic activity">
    <reaction evidence="14">
        <text>adenosine(37) in tRNA + 2 reduced [2Fe-2S]-[ferredoxin] + 2 S-adenosyl-L-methionine = 2-methyladenosine(37) in tRNA + 5'-deoxyadenosine + L-methionine + 2 oxidized [2Fe-2S]-[ferredoxin] + S-adenosyl-L-homocysteine</text>
        <dbReference type="Rhea" id="RHEA:43332"/>
        <dbReference type="Rhea" id="RHEA-COMP:10000"/>
        <dbReference type="Rhea" id="RHEA-COMP:10001"/>
        <dbReference type="Rhea" id="RHEA-COMP:10162"/>
        <dbReference type="Rhea" id="RHEA-COMP:10485"/>
        <dbReference type="ChEBI" id="CHEBI:17319"/>
        <dbReference type="ChEBI" id="CHEBI:33737"/>
        <dbReference type="ChEBI" id="CHEBI:33738"/>
        <dbReference type="ChEBI" id="CHEBI:57844"/>
        <dbReference type="ChEBI" id="CHEBI:57856"/>
        <dbReference type="ChEBI" id="CHEBI:59789"/>
        <dbReference type="ChEBI" id="CHEBI:74411"/>
        <dbReference type="ChEBI" id="CHEBI:74497"/>
        <dbReference type="EC" id="2.1.1.192"/>
    </reaction>
</comment>
<keyword evidence="17" id="KW-1185">Reference proteome</keyword>
<dbReference type="InterPro" id="IPR040072">
    <property type="entry name" value="Methyltransferase_A"/>
</dbReference>